<sequence length="116" mass="12586">MFRLVGLQLITIGLLAAAAWAIGGDIPAFSLILGGFSYIVPTFAAVLLLKFLRPYPALAGSGFILAEALKIILCLVLMVLSFVLYGSLHFIAYFIGLLSASHFAFLFFLKVHRHGK</sequence>
<organism evidence="7 8">
    <name type="scientific">Kingella denitrificans ATCC 33394</name>
    <dbReference type="NCBI Taxonomy" id="888741"/>
    <lineage>
        <taxon>Bacteria</taxon>
        <taxon>Pseudomonadati</taxon>
        <taxon>Pseudomonadota</taxon>
        <taxon>Betaproteobacteria</taxon>
        <taxon>Neisseriales</taxon>
        <taxon>Neisseriaceae</taxon>
        <taxon>Kingella</taxon>
    </lineage>
</organism>
<dbReference type="AlphaFoldDB" id="F0EZR8"/>
<evidence type="ECO:0000256" key="3">
    <source>
        <dbReference type="ARBA" id="ARBA00022692"/>
    </source>
</evidence>
<dbReference type="Pfam" id="PF03899">
    <property type="entry name" value="ATP-synt_I"/>
    <property type="match status" value="1"/>
</dbReference>
<dbReference type="InterPro" id="IPR005598">
    <property type="entry name" value="ATP_synth_I"/>
</dbReference>
<dbReference type="STRING" id="888741.HMPREF9098_1253"/>
<keyword evidence="2" id="KW-1003">Cell membrane</keyword>
<feature type="transmembrane region" description="Helical" evidence="6">
    <location>
        <begin position="64"/>
        <end position="84"/>
    </location>
</feature>
<dbReference type="RefSeq" id="WP_003782780.1">
    <property type="nucleotide sequence ID" value="NZ_GL870929.1"/>
</dbReference>
<accession>F0EZR8</accession>
<comment type="subcellular location">
    <subcellularLocation>
        <location evidence="1">Cell membrane</location>
        <topology evidence="1">Multi-pass membrane protein</topology>
    </subcellularLocation>
</comment>
<evidence type="ECO:0000313" key="8">
    <source>
        <dbReference type="Proteomes" id="UP000004088"/>
    </source>
</evidence>
<keyword evidence="4 6" id="KW-1133">Transmembrane helix</keyword>
<evidence type="ECO:0008006" key="9">
    <source>
        <dbReference type="Google" id="ProtNLM"/>
    </source>
</evidence>
<keyword evidence="3 6" id="KW-0812">Transmembrane</keyword>
<name>F0EZR8_9NEIS</name>
<dbReference type="GO" id="GO:0005886">
    <property type="term" value="C:plasma membrane"/>
    <property type="evidence" value="ECO:0007669"/>
    <property type="project" value="UniProtKB-SubCell"/>
</dbReference>
<reference evidence="7 8" key="1">
    <citation type="submission" date="2011-01" db="EMBL/GenBank/DDBJ databases">
        <authorList>
            <person name="Muzny D."/>
            <person name="Qin X."/>
            <person name="Deng J."/>
            <person name="Jiang H."/>
            <person name="Liu Y."/>
            <person name="Qu J."/>
            <person name="Song X.-Z."/>
            <person name="Zhang L."/>
            <person name="Thornton R."/>
            <person name="Coyle M."/>
            <person name="Francisco L."/>
            <person name="Jackson L."/>
            <person name="Javaid M."/>
            <person name="Korchina V."/>
            <person name="Kovar C."/>
            <person name="Mata R."/>
            <person name="Mathew T."/>
            <person name="Ngo R."/>
            <person name="Nguyen L."/>
            <person name="Nguyen N."/>
            <person name="Okwuonu G."/>
            <person name="Ongeri F."/>
            <person name="Pham C."/>
            <person name="Simmons D."/>
            <person name="Wilczek-Boney K."/>
            <person name="Hale W."/>
            <person name="Jakkamsetti A."/>
            <person name="Pham P."/>
            <person name="Ruth R."/>
            <person name="San Lucas F."/>
            <person name="Warren J."/>
            <person name="Zhang J."/>
            <person name="Zhao Z."/>
            <person name="Zhou C."/>
            <person name="Zhu D."/>
            <person name="Lee S."/>
            <person name="Bess C."/>
            <person name="Blankenburg K."/>
            <person name="Forbes L."/>
            <person name="Fu Q."/>
            <person name="Gubbala S."/>
            <person name="Hirani K."/>
            <person name="Jayaseelan J.C."/>
            <person name="Lara F."/>
            <person name="Munidasa M."/>
            <person name="Palculict T."/>
            <person name="Patil S."/>
            <person name="Pu L.-L."/>
            <person name="Saada N."/>
            <person name="Tang L."/>
            <person name="Weissenberger G."/>
            <person name="Zhu Y."/>
            <person name="Hemphill L."/>
            <person name="Shang Y."/>
            <person name="Youmans B."/>
            <person name="Ayvaz T."/>
            <person name="Ross M."/>
            <person name="Santibanez J."/>
            <person name="Aqrawi P."/>
            <person name="Gross S."/>
            <person name="Joshi V."/>
            <person name="Fowler G."/>
            <person name="Nazareth L."/>
            <person name="Reid J."/>
            <person name="Worley K."/>
            <person name="Petrosino J."/>
            <person name="Highlander S."/>
            <person name="Gibbs R."/>
        </authorList>
    </citation>
    <scope>NUCLEOTIDE SEQUENCE [LARGE SCALE GENOMIC DNA]</scope>
    <source>
        <strain evidence="7 8">ATCC 33394</strain>
    </source>
</reference>
<dbReference type="Proteomes" id="UP000004088">
    <property type="component" value="Unassembled WGS sequence"/>
</dbReference>
<keyword evidence="5 6" id="KW-0472">Membrane</keyword>
<evidence type="ECO:0000256" key="1">
    <source>
        <dbReference type="ARBA" id="ARBA00004651"/>
    </source>
</evidence>
<comment type="caution">
    <text evidence="7">The sequence shown here is derived from an EMBL/GenBank/DDBJ whole genome shotgun (WGS) entry which is preliminary data.</text>
</comment>
<dbReference type="HOGENOM" id="CLU_147981_0_0_4"/>
<evidence type="ECO:0000313" key="7">
    <source>
        <dbReference type="EMBL" id="EGC17237.1"/>
    </source>
</evidence>
<gene>
    <name evidence="7" type="ORF">HMPREF9098_1253</name>
</gene>
<evidence type="ECO:0000256" key="4">
    <source>
        <dbReference type="ARBA" id="ARBA00022989"/>
    </source>
</evidence>
<keyword evidence="8" id="KW-1185">Reference proteome</keyword>
<evidence type="ECO:0000256" key="2">
    <source>
        <dbReference type="ARBA" id="ARBA00022475"/>
    </source>
</evidence>
<dbReference type="EMBL" id="AEWV01000021">
    <property type="protein sequence ID" value="EGC17237.1"/>
    <property type="molecule type" value="Genomic_DNA"/>
</dbReference>
<evidence type="ECO:0000256" key="5">
    <source>
        <dbReference type="ARBA" id="ARBA00023136"/>
    </source>
</evidence>
<feature type="transmembrane region" description="Helical" evidence="6">
    <location>
        <begin position="90"/>
        <end position="109"/>
    </location>
</feature>
<evidence type="ECO:0000256" key="6">
    <source>
        <dbReference type="SAM" id="Phobius"/>
    </source>
</evidence>
<proteinExistence type="predicted"/>
<protein>
    <recommendedName>
        <fullName evidence="9">ATP synthase F0, I subunit</fullName>
    </recommendedName>
</protein>
<feature type="transmembrane region" description="Helical" evidence="6">
    <location>
        <begin position="31"/>
        <end position="52"/>
    </location>
</feature>